<feature type="transmembrane region" description="Helical" evidence="1">
    <location>
        <begin position="152"/>
        <end position="171"/>
    </location>
</feature>
<dbReference type="Proteomes" id="UP000591535">
    <property type="component" value="Unassembled WGS sequence"/>
</dbReference>
<dbReference type="Pfam" id="PF01569">
    <property type="entry name" value="PAP2"/>
    <property type="match status" value="1"/>
</dbReference>
<evidence type="ECO:0000259" key="2">
    <source>
        <dbReference type="Pfam" id="PF01569"/>
    </source>
</evidence>
<sequence>MACLLGTLRSSQPVARFQRSCGLFPAGEERGGSSDPAKGSRERGACNGVGALRSPGGVRRGRGPQGCTQKYIVKNYFYYYLFKFSAALGEEIFYITFLPFIYWNIDHSVSRRMIIVWSIVMYIGQVSKDILKWPRPLSPPVVKLEMRTNAEYGMPSTHAMAATSISFSFFIATMNQYKYPFELGLVAAVVFSALVCLSRLYTGMHTVL</sequence>
<feature type="domain" description="Phosphatidic acid phosphatase type 2/haloperoxidase" evidence="2">
    <location>
        <begin position="119"/>
        <end position="207"/>
    </location>
</feature>
<dbReference type="InterPro" id="IPR000326">
    <property type="entry name" value="PAP2/HPO"/>
</dbReference>
<evidence type="ECO:0000313" key="3">
    <source>
        <dbReference type="EMBL" id="NXG13616.1"/>
    </source>
</evidence>
<dbReference type="AlphaFoldDB" id="A0A7K8ZCU6"/>
<evidence type="ECO:0000256" key="1">
    <source>
        <dbReference type="SAM" id="Phobius"/>
    </source>
</evidence>
<dbReference type="EMBL" id="VWZG01000653">
    <property type="protein sequence ID" value="NXG13616.1"/>
    <property type="molecule type" value="Genomic_DNA"/>
</dbReference>
<accession>A0A7K8ZCU6</accession>
<dbReference type="SUPFAM" id="SSF48317">
    <property type="entry name" value="Acid phosphatase/Vanadium-dependent haloperoxidase"/>
    <property type="match status" value="1"/>
</dbReference>
<protein>
    <submittedName>
        <fullName evidence="3">SGPP2 phosphatase</fullName>
    </submittedName>
</protein>
<dbReference type="CDD" id="cd03388">
    <property type="entry name" value="PAP2_SPPase1"/>
    <property type="match status" value="1"/>
</dbReference>
<reference evidence="3 4" key="1">
    <citation type="submission" date="2019-09" db="EMBL/GenBank/DDBJ databases">
        <title>Bird 10,000 Genomes (B10K) Project - Family phase.</title>
        <authorList>
            <person name="Zhang G."/>
        </authorList>
    </citation>
    <scope>NUCLEOTIDE SEQUENCE [LARGE SCALE GENOMIC DNA]</scope>
    <source>
        <strain evidence="3">B10K-DU-001-02</strain>
        <tissue evidence="3">Muscle</tissue>
    </source>
</reference>
<dbReference type="PANTHER" id="PTHR14969">
    <property type="entry name" value="SPHINGOSINE-1-PHOSPHATE PHOSPHOHYDROLASE"/>
    <property type="match status" value="1"/>
</dbReference>
<dbReference type="InterPro" id="IPR036938">
    <property type="entry name" value="PAP2/HPO_sf"/>
</dbReference>
<organism evidence="3 4">
    <name type="scientific">Grallaria varia</name>
    <name type="common">variegated antpitta</name>
    <dbReference type="NCBI Taxonomy" id="117165"/>
    <lineage>
        <taxon>Eukaryota</taxon>
        <taxon>Metazoa</taxon>
        <taxon>Chordata</taxon>
        <taxon>Craniata</taxon>
        <taxon>Vertebrata</taxon>
        <taxon>Euteleostomi</taxon>
        <taxon>Archelosauria</taxon>
        <taxon>Archosauria</taxon>
        <taxon>Dinosauria</taxon>
        <taxon>Saurischia</taxon>
        <taxon>Theropoda</taxon>
        <taxon>Coelurosauria</taxon>
        <taxon>Aves</taxon>
        <taxon>Neognathae</taxon>
        <taxon>Neoaves</taxon>
        <taxon>Telluraves</taxon>
        <taxon>Australaves</taxon>
        <taxon>Passeriformes</taxon>
        <taxon>Formicariidae</taxon>
        <taxon>Grallaria</taxon>
    </lineage>
</organism>
<keyword evidence="1" id="KW-1133">Transmembrane helix</keyword>
<evidence type="ECO:0000313" key="4">
    <source>
        <dbReference type="Proteomes" id="UP000591535"/>
    </source>
</evidence>
<feature type="transmembrane region" description="Helical" evidence="1">
    <location>
        <begin position="183"/>
        <end position="202"/>
    </location>
</feature>
<comment type="caution">
    <text evidence="3">The sequence shown here is derived from an EMBL/GenBank/DDBJ whole genome shotgun (WGS) entry which is preliminary data.</text>
</comment>
<feature type="non-terminal residue" evidence="3">
    <location>
        <position position="208"/>
    </location>
</feature>
<name>A0A7K8ZCU6_9PASS</name>
<dbReference type="Gene3D" id="1.20.144.10">
    <property type="entry name" value="Phosphatidic acid phosphatase type 2/haloperoxidase"/>
    <property type="match status" value="1"/>
</dbReference>
<feature type="transmembrane region" description="Helical" evidence="1">
    <location>
        <begin position="80"/>
        <end position="102"/>
    </location>
</feature>
<gene>
    <name evidence="3" type="primary">Sgpp2</name>
    <name evidence="3" type="ORF">GRAVAR_R08719</name>
</gene>
<dbReference type="GO" id="GO:0005789">
    <property type="term" value="C:endoplasmic reticulum membrane"/>
    <property type="evidence" value="ECO:0007669"/>
    <property type="project" value="TreeGrafter"/>
</dbReference>
<keyword evidence="4" id="KW-1185">Reference proteome</keyword>
<keyword evidence="1" id="KW-0812">Transmembrane</keyword>
<proteinExistence type="predicted"/>
<dbReference type="GO" id="GO:0042392">
    <property type="term" value="F:sphingosine-1-phosphate phosphatase activity"/>
    <property type="evidence" value="ECO:0007669"/>
    <property type="project" value="TreeGrafter"/>
</dbReference>
<keyword evidence="1" id="KW-0472">Membrane</keyword>
<dbReference type="PANTHER" id="PTHR14969:SF14">
    <property type="entry name" value="SPHINGOSINE-1-PHOSPHATE PHOSPHATASE 2"/>
    <property type="match status" value="1"/>
</dbReference>
<feature type="non-terminal residue" evidence="3">
    <location>
        <position position="1"/>
    </location>
</feature>
<dbReference type="GO" id="GO:0006670">
    <property type="term" value="P:sphingosine metabolic process"/>
    <property type="evidence" value="ECO:0007669"/>
    <property type="project" value="TreeGrafter"/>
</dbReference>